<evidence type="ECO:0000313" key="1">
    <source>
        <dbReference type="EMBL" id="MFC3931717.1"/>
    </source>
</evidence>
<protein>
    <recommendedName>
        <fullName evidence="3">WXG100 family type VII secretion target</fullName>
    </recommendedName>
</protein>
<dbReference type="SUPFAM" id="SSF58100">
    <property type="entry name" value="Bacterial hemolysins"/>
    <property type="match status" value="1"/>
</dbReference>
<name>A0ABV8D0Q4_9STRE</name>
<gene>
    <name evidence="1" type="ORF">ACFOSE_02775</name>
</gene>
<reference evidence="2" key="1">
    <citation type="journal article" date="2019" name="Int. J. Syst. Evol. Microbiol.">
        <title>The Global Catalogue of Microorganisms (GCM) 10K type strain sequencing project: providing services to taxonomists for standard genome sequencing and annotation.</title>
        <authorList>
            <consortium name="The Broad Institute Genomics Platform"/>
            <consortium name="The Broad Institute Genome Sequencing Center for Infectious Disease"/>
            <person name="Wu L."/>
            <person name="Ma J."/>
        </authorList>
    </citation>
    <scope>NUCLEOTIDE SEQUENCE [LARGE SCALE GENOMIC DNA]</scope>
    <source>
        <strain evidence="2">CCUG 58728</strain>
    </source>
</reference>
<dbReference type="EMBL" id="JBHSAC010000025">
    <property type="protein sequence ID" value="MFC3931717.1"/>
    <property type="molecule type" value="Genomic_DNA"/>
</dbReference>
<dbReference type="Proteomes" id="UP001595901">
    <property type="component" value="Unassembled WGS sequence"/>
</dbReference>
<sequence length="709" mass="78063">MAETETFPKVEDIGGLGDYAQQIYQFTDSYSTAANKTYRTYTTTFEENDQQGQVITAFMNKLNTMQSQLFDQFPVALDTYAQTVGDYEGALTGLGFQSRMWSKLSGAESLKQIYSAGGSQIEALNETITSLKSTFDTAAAVAEVEAPDLNAIKETATTDFSTAGTKRTTMASNVETAWTSFTSNLTSQAAVIQGFEQVINNARYMGEWSPKEVYAAIKRGDFTADEMYYIDAISSKEDGQALKAIMGEDPGKVTDINPDKVSKGLYDVAADEMTDWMEEGAKLGGENRYSKKYDKLFEALNKNDTDQNNKWFLNLLEAGDRRATLLMAEMTRIYDADPSQLNSEQMQALQTRLEAYNNYLGVFNSAAYLEVGSYTKEGKKTGPEQIYTSYHHDVALSNFSFDNNGRGISFDYANKSYSVQKADKKTGLPKGSEIGARIYENGDWTGDDPKRFHSGEVYDQVGAQVKSDSKEYAELQKARKKALDNYTKEVSKAIASGALTSLNPAAGLTFNVLSNMADGNLGAASSSAVGDPTAAKSLADSFDATVEYMNKVNEINMAEKASGSDPASGRNGYLDKGTWYLDDVTGKNSSTMAYSTDHYYDFNATLRLREMDTKGAVGYVESRGIDTKGQSTSEYIKETIYEAEKMKNRGKDPNLDSTVVAYLAGDPSVQLSDLDATQISNMEKYLGDLGSETSGEDYRDYLEDTYEYH</sequence>
<accession>A0ABV8D0Q4</accession>
<organism evidence="1 2">
    <name type="scientific">Streptococcus dentapri</name>
    <dbReference type="NCBI Taxonomy" id="573564"/>
    <lineage>
        <taxon>Bacteria</taxon>
        <taxon>Bacillati</taxon>
        <taxon>Bacillota</taxon>
        <taxon>Bacilli</taxon>
        <taxon>Lactobacillales</taxon>
        <taxon>Streptococcaceae</taxon>
        <taxon>Streptococcus</taxon>
    </lineage>
</organism>
<evidence type="ECO:0008006" key="3">
    <source>
        <dbReference type="Google" id="ProtNLM"/>
    </source>
</evidence>
<keyword evidence="2" id="KW-1185">Reference proteome</keyword>
<comment type="caution">
    <text evidence="1">The sequence shown here is derived from an EMBL/GenBank/DDBJ whole genome shotgun (WGS) entry which is preliminary data.</text>
</comment>
<proteinExistence type="predicted"/>
<evidence type="ECO:0000313" key="2">
    <source>
        <dbReference type="Proteomes" id="UP001595901"/>
    </source>
</evidence>
<dbReference type="RefSeq" id="WP_380430222.1">
    <property type="nucleotide sequence ID" value="NZ_JBHSAC010000025.1"/>
</dbReference>